<reference evidence="1 2" key="1">
    <citation type="submission" date="2016-05" db="EMBL/GenBank/DDBJ databases">
        <title>Genome sequencing of Acetobacter pasteurianus strain SRCM100623.</title>
        <authorList>
            <person name="Song Y.R."/>
        </authorList>
    </citation>
    <scope>NUCLEOTIDE SEQUENCE [LARGE SCALE GENOMIC DNA]</scope>
    <source>
        <strain evidence="1 2">SRCM100623</strain>
    </source>
</reference>
<dbReference type="EMBL" id="LYUD01000101">
    <property type="protein sequence ID" value="OAZ72301.1"/>
    <property type="molecule type" value="Genomic_DNA"/>
</dbReference>
<dbReference type="AlphaFoldDB" id="A0A1A0DBU3"/>
<dbReference type="PATRIC" id="fig|438.15.peg.1974"/>
<evidence type="ECO:0000313" key="2">
    <source>
        <dbReference type="Proteomes" id="UP000093796"/>
    </source>
</evidence>
<sequence length="42" mass="4612">MAAGKKILPAKVFSLLEKEKTPPYIRFIIQACFYPVTGRAGG</sequence>
<comment type="caution">
    <text evidence="1">The sequence shown here is derived from an EMBL/GenBank/DDBJ whole genome shotgun (WGS) entry which is preliminary data.</text>
</comment>
<dbReference type="Proteomes" id="UP000093796">
    <property type="component" value="Unassembled WGS sequence"/>
</dbReference>
<gene>
    <name evidence="1" type="ORF">SRCM100623_01772</name>
</gene>
<name>A0A1A0DBU3_ACEPA</name>
<proteinExistence type="predicted"/>
<accession>A0A1A0DBU3</accession>
<protein>
    <submittedName>
        <fullName evidence="1">Uncharacterized protein</fullName>
    </submittedName>
</protein>
<evidence type="ECO:0000313" key="1">
    <source>
        <dbReference type="EMBL" id="OAZ72301.1"/>
    </source>
</evidence>
<organism evidence="1 2">
    <name type="scientific">Acetobacter pasteurianus</name>
    <name type="common">Acetobacter turbidans</name>
    <dbReference type="NCBI Taxonomy" id="438"/>
    <lineage>
        <taxon>Bacteria</taxon>
        <taxon>Pseudomonadati</taxon>
        <taxon>Pseudomonadota</taxon>
        <taxon>Alphaproteobacteria</taxon>
        <taxon>Acetobacterales</taxon>
        <taxon>Acetobacteraceae</taxon>
        <taxon>Acetobacter</taxon>
    </lineage>
</organism>